<evidence type="ECO:0000313" key="3">
    <source>
        <dbReference type="Proteomes" id="UP000249497"/>
    </source>
</evidence>
<proteinExistence type="predicted"/>
<organism evidence="2 3">
    <name type="scientific">Aspergillus japonicus CBS 114.51</name>
    <dbReference type="NCBI Taxonomy" id="1448312"/>
    <lineage>
        <taxon>Eukaryota</taxon>
        <taxon>Fungi</taxon>
        <taxon>Dikarya</taxon>
        <taxon>Ascomycota</taxon>
        <taxon>Pezizomycotina</taxon>
        <taxon>Eurotiomycetes</taxon>
        <taxon>Eurotiomycetidae</taxon>
        <taxon>Eurotiales</taxon>
        <taxon>Aspergillaceae</taxon>
        <taxon>Aspergillus</taxon>
        <taxon>Aspergillus subgen. Circumdati</taxon>
    </lineage>
</organism>
<evidence type="ECO:0000313" key="2">
    <source>
        <dbReference type="EMBL" id="RAH76805.1"/>
    </source>
</evidence>
<protein>
    <submittedName>
        <fullName evidence="2">Uncharacterized protein</fullName>
    </submittedName>
</protein>
<dbReference type="OrthoDB" id="10450533at2759"/>
<dbReference type="GeneID" id="37170767"/>
<accession>A0A8T8WLS3</accession>
<keyword evidence="3" id="KW-1185">Reference proteome</keyword>
<sequence>MLVSPPVQMNSKRREGGTALQKKVDGPTLRERHRIDYKAALPSAFSLWQLACLFPATGYSSLCLDLEQVSPSVRGQTPCIRHCALDWLSENQGFCSDAMRCDRGDGSSQSPCFSWFFRTAAAMVLNLDCSDELVGILGLGVTTLAGGLVPVQEINC</sequence>
<dbReference type="EMBL" id="KZ824858">
    <property type="protein sequence ID" value="RAH76805.1"/>
    <property type="molecule type" value="Genomic_DNA"/>
</dbReference>
<feature type="compositionally biased region" description="Basic and acidic residues" evidence="1">
    <location>
        <begin position="12"/>
        <end position="26"/>
    </location>
</feature>
<evidence type="ECO:0000256" key="1">
    <source>
        <dbReference type="SAM" id="MobiDB-lite"/>
    </source>
</evidence>
<gene>
    <name evidence="2" type="ORF">BO86DRAFT_238649</name>
</gene>
<dbReference type="AlphaFoldDB" id="A0A8T8WLS3"/>
<feature type="region of interest" description="Disordered" evidence="1">
    <location>
        <begin position="1"/>
        <end position="26"/>
    </location>
</feature>
<name>A0A8T8WLS3_ASPJA</name>
<reference evidence="2 3" key="1">
    <citation type="submission" date="2018-02" db="EMBL/GenBank/DDBJ databases">
        <title>The genomes of Aspergillus section Nigri reveals drivers in fungal speciation.</title>
        <authorList>
            <consortium name="DOE Joint Genome Institute"/>
            <person name="Vesth T.C."/>
            <person name="Nybo J."/>
            <person name="Theobald S."/>
            <person name="Brandl J."/>
            <person name="Frisvad J.C."/>
            <person name="Nielsen K.F."/>
            <person name="Lyhne E.K."/>
            <person name="Kogle M.E."/>
            <person name="Kuo A."/>
            <person name="Riley R."/>
            <person name="Clum A."/>
            <person name="Nolan M."/>
            <person name="Lipzen A."/>
            <person name="Salamov A."/>
            <person name="Henrissat B."/>
            <person name="Wiebenga A."/>
            <person name="De vries R.P."/>
            <person name="Grigoriev I.V."/>
            <person name="Mortensen U.H."/>
            <person name="Andersen M.R."/>
            <person name="Baker S.E."/>
        </authorList>
    </citation>
    <scope>NUCLEOTIDE SEQUENCE [LARGE SCALE GENOMIC DNA]</scope>
    <source>
        <strain evidence="2 3">CBS 114.51</strain>
    </source>
</reference>
<dbReference type="RefSeq" id="XP_025522699.1">
    <property type="nucleotide sequence ID" value="XM_025667075.1"/>
</dbReference>
<dbReference type="Proteomes" id="UP000249497">
    <property type="component" value="Unassembled WGS sequence"/>
</dbReference>